<evidence type="ECO:0000256" key="1">
    <source>
        <dbReference type="SAM" id="SignalP"/>
    </source>
</evidence>
<feature type="chain" id="PRO_5047418287" evidence="1">
    <location>
        <begin position="21"/>
        <end position="443"/>
    </location>
</feature>
<name>A0ABV1FPV6_9BACT</name>
<protein>
    <submittedName>
        <fullName evidence="2">Uncharacterized protein</fullName>
    </submittedName>
</protein>
<evidence type="ECO:0000313" key="2">
    <source>
        <dbReference type="EMBL" id="MEQ2486379.1"/>
    </source>
</evidence>
<reference evidence="2 3" key="1">
    <citation type="submission" date="2024-04" db="EMBL/GenBank/DDBJ databases">
        <title>Human intestinal bacterial collection.</title>
        <authorList>
            <person name="Pauvert C."/>
            <person name="Hitch T.C.A."/>
            <person name="Clavel T."/>
        </authorList>
    </citation>
    <scope>NUCLEOTIDE SEQUENCE [LARGE SCALE GENOMIC DNA]</scope>
    <source>
        <strain evidence="2 3">CLA-AA-H145</strain>
    </source>
</reference>
<organism evidence="2 3">
    <name type="scientific">Hallella faecis</name>
    <dbReference type="NCBI Taxonomy" id="2841596"/>
    <lineage>
        <taxon>Bacteria</taxon>
        <taxon>Pseudomonadati</taxon>
        <taxon>Bacteroidota</taxon>
        <taxon>Bacteroidia</taxon>
        <taxon>Bacteroidales</taxon>
        <taxon>Prevotellaceae</taxon>
        <taxon>Hallella</taxon>
    </lineage>
</organism>
<sequence length="443" mass="47892">MRKTLLTMVAMLATSGAVMAQNGITEVPDADMLGTMATAMSPNGRYIGGSVYATNGGFLFDRETKKVQMYDALDVNTDLQIKSISNDGLAVGWNGPACTFDFNTNTVKSFGAADQYLFIGISPNGKLIVGARYDGDDAQGTPCYFSNGTPVDLPQSSDKFLGYNSDGASALSVSDDSLISGYYVDNMATRPATLWALNKDGKTFSSYPISRRFFASSMESTMPYVIFSCDQTVMSANGKWLAVNFEKYIGQWESVKGVARYNTENDSVDFFIANEDDDRFADVGTETYAFAVSNDGTVVGFYGSAFESRVAYRWKKGEADIERLATAFPGATRLAAYDEGGFNTPSGISADGRYISGFGYAADTTAEVEDGEEPQRNWVSWILDTEDPAASVGTGVEKVQVNKANAASVRARYAIDGTKRQSKFKGLNILQLTNGKAIKTIEK</sequence>
<comment type="caution">
    <text evidence="2">The sequence shown here is derived from an EMBL/GenBank/DDBJ whole genome shotgun (WGS) entry which is preliminary data.</text>
</comment>
<dbReference type="RefSeq" id="WP_215759494.1">
    <property type="nucleotide sequence ID" value="NZ_JAHKBE010000013.1"/>
</dbReference>
<dbReference type="EMBL" id="JBBNFP010000012">
    <property type="protein sequence ID" value="MEQ2486379.1"/>
    <property type="molecule type" value="Genomic_DNA"/>
</dbReference>
<proteinExistence type="predicted"/>
<feature type="signal peptide" evidence="1">
    <location>
        <begin position="1"/>
        <end position="20"/>
    </location>
</feature>
<gene>
    <name evidence="2" type="ORF">AAAT34_04825</name>
</gene>
<accession>A0ABV1FPV6</accession>
<keyword evidence="3" id="KW-1185">Reference proteome</keyword>
<keyword evidence="1" id="KW-0732">Signal</keyword>
<evidence type="ECO:0000313" key="3">
    <source>
        <dbReference type="Proteomes" id="UP001487296"/>
    </source>
</evidence>
<dbReference type="Proteomes" id="UP001487296">
    <property type="component" value="Unassembled WGS sequence"/>
</dbReference>